<proteinExistence type="predicted"/>
<keyword evidence="1 2" id="KW-0732">Signal</keyword>
<evidence type="ECO:0000256" key="1">
    <source>
        <dbReference type="ARBA" id="ARBA00022729"/>
    </source>
</evidence>
<evidence type="ECO:0000256" key="2">
    <source>
        <dbReference type="SAM" id="SignalP"/>
    </source>
</evidence>
<dbReference type="Pfam" id="PF13517">
    <property type="entry name" value="FG-GAP_3"/>
    <property type="match status" value="2"/>
</dbReference>
<gene>
    <name evidence="4" type="ORF">SAMN04487941_2146</name>
</gene>
<dbReference type="InterPro" id="IPR028994">
    <property type="entry name" value="Integrin_alpha_N"/>
</dbReference>
<feature type="chain" id="PRO_5010158934" evidence="2">
    <location>
        <begin position="22"/>
        <end position="748"/>
    </location>
</feature>
<dbReference type="AlphaFoldDB" id="A0A1I7IEB1"/>
<feature type="domain" description="Secretion system C-terminal sorting" evidence="3">
    <location>
        <begin position="672"/>
        <end position="746"/>
    </location>
</feature>
<dbReference type="STRING" id="388950.GCA_001611675_01395"/>
<protein>
    <submittedName>
        <fullName evidence="4">Por secretion system C-terminal sorting domain-containing protein</fullName>
    </submittedName>
</protein>
<name>A0A1I7IEB1_9BACT</name>
<sequence>MKLTFTLLFILVATFSGSAQAQEPLRFKLSQNIPVSTPSGQLSDPWSGGLNTPQFSSIDLNKDGQQDLFIFDRQLRKVYTWLAVQQNGKWGYQYAPAYEAFFPEDLNYWVLLRDYNCDGLQDIFTSSPLGIRVFRQEQAAQGQLQFTLTTDGLRYNARDINMQMGSADVPAISDVDGDGDLDVLLTEFSQGNYLELYRNVQVEQGLDCGTLSFVQQSDWWGGITECNGCSNFKYGEYCDTREGESIAKPTHSGHEGSSILLLDQDADGDQDLVLGGMQCNDLVLMENVGTASDALMTGYDARFPAIKPANFNLYPAAFYEDVTFDGVPDLLVAPQVDHDTWNMDFQHSVWLYRNQGAKNNPDFTFTQEDFLQAQMIDVGEGAYPAFADLDGDGDLDMLVGNQGVFRSNTYGGAISHYRNTGTATAPAFELVTHDYLALHSKQAFHIKPAFTDINGDGATDLILTFKGLQQGSTRIMLLQNLAKSGQPAAYDLAYLQVLLRVADGDSPAFADLDEDGDQDILLGKGGGGLAFYRNTGSVTSPVYTLENNTSFQGLEDAVSRRSLSPAMYDIDGNGTLDLLTVDESGEMRIFRNIKESMNGTFTAEAEVLENELTQQSQPTRLGRGLSIAVAPLGGENKPYAILGTQGGGLYLLQQTAGHQAAPEAGEELVLTIYPNPHDRSQNSGPLRVGASEPVQLEMFDMVGKLVYRSQGTYSRTHSPMLQQLQAGMYVVRAVSESGKQKSRKIILY</sequence>
<dbReference type="Gene3D" id="2.130.10.130">
    <property type="entry name" value="Integrin alpha, N-terminal"/>
    <property type="match status" value="2"/>
</dbReference>
<dbReference type="PANTHER" id="PTHR44103">
    <property type="entry name" value="PROPROTEIN CONVERTASE P"/>
    <property type="match status" value="1"/>
</dbReference>
<dbReference type="Proteomes" id="UP000182491">
    <property type="component" value="Unassembled WGS sequence"/>
</dbReference>
<dbReference type="InterPro" id="IPR026444">
    <property type="entry name" value="Secre_tail"/>
</dbReference>
<dbReference type="NCBIfam" id="TIGR04183">
    <property type="entry name" value="Por_Secre_tail"/>
    <property type="match status" value="1"/>
</dbReference>
<feature type="signal peptide" evidence="2">
    <location>
        <begin position="1"/>
        <end position="21"/>
    </location>
</feature>
<organism evidence="4 5">
    <name type="scientific">Pontibacter akesuensis</name>
    <dbReference type="NCBI Taxonomy" id="388950"/>
    <lineage>
        <taxon>Bacteria</taxon>
        <taxon>Pseudomonadati</taxon>
        <taxon>Bacteroidota</taxon>
        <taxon>Cytophagia</taxon>
        <taxon>Cytophagales</taxon>
        <taxon>Hymenobacteraceae</taxon>
        <taxon>Pontibacter</taxon>
    </lineage>
</organism>
<dbReference type="RefSeq" id="WP_068837485.1">
    <property type="nucleotide sequence ID" value="NZ_BMXC01000002.1"/>
</dbReference>
<keyword evidence="5" id="KW-1185">Reference proteome</keyword>
<reference evidence="5" key="1">
    <citation type="submission" date="2016-10" db="EMBL/GenBank/DDBJ databases">
        <authorList>
            <person name="Varghese N."/>
        </authorList>
    </citation>
    <scope>NUCLEOTIDE SEQUENCE [LARGE SCALE GENOMIC DNA]</scope>
    <source>
        <strain evidence="5">DSM 18820</strain>
    </source>
</reference>
<evidence type="ECO:0000313" key="5">
    <source>
        <dbReference type="Proteomes" id="UP000182491"/>
    </source>
</evidence>
<evidence type="ECO:0000259" key="3">
    <source>
        <dbReference type="Pfam" id="PF18962"/>
    </source>
</evidence>
<dbReference type="SUPFAM" id="SSF69318">
    <property type="entry name" value="Integrin alpha N-terminal domain"/>
    <property type="match status" value="2"/>
</dbReference>
<accession>A0A1I7IEB1</accession>
<dbReference type="OrthoDB" id="9816120at2"/>
<dbReference type="PANTHER" id="PTHR44103:SF1">
    <property type="entry name" value="PROPROTEIN CONVERTASE P"/>
    <property type="match status" value="1"/>
</dbReference>
<dbReference type="Pfam" id="PF18962">
    <property type="entry name" value="Por_Secre_tail"/>
    <property type="match status" value="1"/>
</dbReference>
<dbReference type="EMBL" id="FPCA01000002">
    <property type="protein sequence ID" value="SFU71255.1"/>
    <property type="molecule type" value="Genomic_DNA"/>
</dbReference>
<dbReference type="InterPro" id="IPR013517">
    <property type="entry name" value="FG-GAP"/>
</dbReference>
<evidence type="ECO:0000313" key="4">
    <source>
        <dbReference type="EMBL" id="SFU71255.1"/>
    </source>
</evidence>